<dbReference type="Proteomes" id="UP000753961">
    <property type="component" value="Unassembled WGS sequence"/>
</dbReference>
<dbReference type="AlphaFoldDB" id="A0A953LA39"/>
<protein>
    <submittedName>
        <fullName evidence="4">FecR domain-containing protein</fullName>
    </submittedName>
</protein>
<dbReference type="InterPro" id="IPR006860">
    <property type="entry name" value="FecR"/>
</dbReference>
<evidence type="ECO:0000259" key="3">
    <source>
        <dbReference type="Pfam" id="PF16344"/>
    </source>
</evidence>
<feature type="domain" description="Protein FecR C-terminal" evidence="3">
    <location>
        <begin position="262"/>
        <end position="320"/>
    </location>
</feature>
<dbReference type="RefSeq" id="WP_222581042.1">
    <property type="nucleotide sequence ID" value="NZ_JAHVHU010000015.1"/>
</dbReference>
<dbReference type="Gene3D" id="2.60.120.1440">
    <property type="match status" value="1"/>
</dbReference>
<dbReference type="InterPro" id="IPR032508">
    <property type="entry name" value="FecR_C"/>
</dbReference>
<dbReference type="PANTHER" id="PTHR30273:SF2">
    <property type="entry name" value="PROTEIN FECR"/>
    <property type="match status" value="1"/>
</dbReference>
<evidence type="ECO:0000256" key="1">
    <source>
        <dbReference type="SAM" id="Phobius"/>
    </source>
</evidence>
<evidence type="ECO:0000313" key="4">
    <source>
        <dbReference type="EMBL" id="MBY5959505.1"/>
    </source>
</evidence>
<feature type="transmembrane region" description="Helical" evidence="1">
    <location>
        <begin position="93"/>
        <end position="112"/>
    </location>
</feature>
<keyword evidence="1" id="KW-1133">Transmembrane helix</keyword>
<dbReference type="GO" id="GO:0016989">
    <property type="term" value="F:sigma factor antagonist activity"/>
    <property type="evidence" value="ECO:0007669"/>
    <property type="project" value="TreeGrafter"/>
</dbReference>
<dbReference type="Pfam" id="PF04773">
    <property type="entry name" value="FecR"/>
    <property type="match status" value="1"/>
</dbReference>
<feature type="domain" description="FecR protein" evidence="2">
    <location>
        <begin position="120"/>
        <end position="215"/>
    </location>
</feature>
<organism evidence="4 5">
    <name type="scientific">Membranihabitans marinus</name>
    <dbReference type="NCBI Taxonomy" id="1227546"/>
    <lineage>
        <taxon>Bacteria</taxon>
        <taxon>Pseudomonadati</taxon>
        <taxon>Bacteroidota</taxon>
        <taxon>Saprospiria</taxon>
        <taxon>Saprospirales</taxon>
        <taxon>Saprospiraceae</taxon>
        <taxon>Membranihabitans</taxon>
    </lineage>
</organism>
<keyword evidence="1" id="KW-0812">Transmembrane</keyword>
<dbReference type="PIRSF" id="PIRSF018266">
    <property type="entry name" value="FecR"/>
    <property type="match status" value="1"/>
</dbReference>
<dbReference type="EMBL" id="JAHVHU010000015">
    <property type="protein sequence ID" value="MBY5959505.1"/>
    <property type="molecule type" value="Genomic_DNA"/>
</dbReference>
<proteinExistence type="predicted"/>
<dbReference type="Gene3D" id="3.55.50.30">
    <property type="match status" value="1"/>
</dbReference>
<sequence>MKHNQMERALLIRYFSGGVTPLEKSRVENWLSDDVNLEYFYEVLEEWERGSAQFIPDQTAALDRFTQRINQHPSEGKKKSSHDNNNRGFIHRWGLWLAVASILMLLMIGVGLKDSLMYETYQTGYGMTQKVQLADGSEVVLNANSSLRVSRWMNWTATREAWVTGEAYFSVKRTPTPKKFIVYTAQLSVEVLGTKFNIKDRDNTARVVLREGKVKVASRKEQKEVAVLAEEGDYAEMTDSSEVFVTKKVDPELYTTWKEKQLKFVDAPLPKVLSEIGSYYGNHIICRDSATMQKQFTGTLPNDDLTIILKTLGNIYRTEFLPQKAKSLK</sequence>
<dbReference type="InterPro" id="IPR012373">
    <property type="entry name" value="Ferrdict_sens_TM"/>
</dbReference>
<dbReference type="Pfam" id="PF16344">
    <property type="entry name" value="FecR_C"/>
    <property type="match status" value="1"/>
</dbReference>
<accession>A0A953LA39</accession>
<name>A0A953LA39_9BACT</name>
<gene>
    <name evidence="4" type="ORF">KUV50_15240</name>
</gene>
<evidence type="ECO:0000313" key="5">
    <source>
        <dbReference type="Proteomes" id="UP000753961"/>
    </source>
</evidence>
<keyword evidence="5" id="KW-1185">Reference proteome</keyword>
<dbReference type="PANTHER" id="PTHR30273">
    <property type="entry name" value="PERIPLASMIC SIGNAL SENSOR AND SIGMA FACTOR ACTIVATOR FECR-RELATED"/>
    <property type="match status" value="1"/>
</dbReference>
<keyword evidence="1" id="KW-0472">Membrane</keyword>
<comment type="caution">
    <text evidence="4">The sequence shown here is derived from an EMBL/GenBank/DDBJ whole genome shotgun (WGS) entry which is preliminary data.</text>
</comment>
<reference evidence="4" key="1">
    <citation type="submission" date="2021-06" db="EMBL/GenBank/DDBJ databases">
        <title>44 bacteria genomes isolated from Dapeng, Shenzhen.</title>
        <authorList>
            <person name="Zheng W."/>
            <person name="Yu S."/>
            <person name="Huang Y."/>
        </authorList>
    </citation>
    <scope>NUCLEOTIDE SEQUENCE</scope>
    <source>
        <strain evidence="4">DP5N28-2</strain>
    </source>
</reference>
<evidence type="ECO:0000259" key="2">
    <source>
        <dbReference type="Pfam" id="PF04773"/>
    </source>
</evidence>